<gene>
    <name evidence="2" type="ORF">N656DRAFT_779821</name>
</gene>
<evidence type="ECO:0000313" key="2">
    <source>
        <dbReference type="EMBL" id="KAK4112292.1"/>
    </source>
</evidence>
<feature type="compositionally biased region" description="Low complexity" evidence="1">
    <location>
        <begin position="35"/>
        <end position="54"/>
    </location>
</feature>
<evidence type="ECO:0000256" key="1">
    <source>
        <dbReference type="SAM" id="MobiDB-lite"/>
    </source>
</evidence>
<sequence>MSTPMSPTFVTRLRPHCLQSTIQKCVCPGHISFRSASSSSPSSTSSSPPSAQQPLYEKLFGGNSASKAKARQTRQARPSPISPQKALNRRETQEQRPSSSGLGDDLRAWLENASLQETGVASRRETNPAVIVLQNAPRSLIESDFYRLAHQGKHVDGWAAGITKVMQLRSPITGEPQGLYLIFFESHTAAEAYSDKLHSQHRRAAEIMSPYRASPLQSASEPPKGHPQSNNLNAWTILPPTVPLICTVLTHEELIKTIHKATVVPPPPLSPAHNNPSKAGKGILTPRQLQHRTQLRQVANRIKPAKDDDDAAARAPEVYDVLVHLTGSKIPVETLAEAIRDDGIRRNLAWALATSSGGEEPPVDAITPLQAGSGIIKWGEKHMEEQQQQQQQAQGDSPTTGASRFMVRFAEAAEAKRFVRTWHLRQMVDERTGRDMLVHATELWS</sequence>
<feature type="region of interest" description="Disordered" evidence="1">
    <location>
        <begin position="213"/>
        <end position="232"/>
    </location>
</feature>
<dbReference type="AlphaFoldDB" id="A0AAN6TD98"/>
<organism evidence="2 3">
    <name type="scientific">Canariomyces notabilis</name>
    <dbReference type="NCBI Taxonomy" id="2074819"/>
    <lineage>
        <taxon>Eukaryota</taxon>
        <taxon>Fungi</taxon>
        <taxon>Dikarya</taxon>
        <taxon>Ascomycota</taxon>
        <taxon>Pezizomycotina</taxon>
        <taxon>Sordariomycetes</taxon>
        <taxon>Sordariomycetidae</taxon>
        <taxon>Sordariales</taxon>
        <taxon>Chaetomiaceae</taxon>
        <taxon>Canariomyces</taxon>
    </lineage>
</organism>
<reference evidence="2" key="2">
    <citation type="submission" date="2023-05" db="EMBL/GenBank/DDBJ databases">
        <authorList>
            <consortium name="Lawrence Berkeley National Laboratory"/>
            <person name="Steindorff A."/>
            <person name="Hensen N."/>
            <person name="Bonometti L."/>
            <person name="Westerberg I."/>
            <person name="Brannstrom I.O."/>
            <person name="Guillou S."/>
            <person name="Cros-Aarteil S."/>
            <person name="Calhoun S."/>
            <person name="Haridas S."/>
            <person name="Kuo A."/>
            <person name="Mondo S."/>
            <person name="Pangilinan J."/>
            <person name="Riley R."/>
            <person name="Labutti K."/>
            <person name="Andreopoulos B."/>
            <person name="Lipzen A."/>
            <person name="Chen C."/>
            <person name="Yanf M."/>
            <person name="Daum C."/>
            <person name="Ng V."/>
            <person name="Clum A."/>
            <person name="Ohm R."/>
            <person name="Martin F."/>
            <person name="Silar P."/>
            <person name="Natvig D."/>
            <person name="Lalanne C."/>
            <person name="Gautier V."/>
            <person name="Ament-Velasquez S.L."/>
            <person name="Kruys A."/>
            <person name="Hutchinson M.I."/>
            <person name="Powell A.J."/>
            <person name="Barry K."/>
            <person name="Miller A.N."/>
            <person name="Grigoriev I.V."/>
            <person name="Debuchy R."/>
            <person name="Gladieux P."/>
            <person name="Thoren M.H."/>
            <person name="Johannesson H."/>
        </authorList>
    </citation>
    <scope>NUCLEOTIDE SEQUENCE</scope>
    <source>
        <strain evidence="2">CBS 508.74</strain>
    </source>
</reference>
<proteinExistence type="predicted"/>
<evidence type="ECO:0000313" key="3">
    <source>
        <dbReference type="Proteomes" id="UP001302812"/>
    </source>
</evidence>
<dbReference type="RefSeq" id="XP_064669862.1">
    <property type="nucleotide sequence ID" value="XM_064815256.1"/>
</dbReference>
<dbReference type="Proteomes" id="UP001302812">
    <property type="component" value="Unassembled WGS sequence"/>
</dbReference>
<dbReference type="GeneID" id="89939381"/>
<reference evidence="2" key="1">
    <citation type="journal article" date="2023" name="Mol. Phylogenet. Evol.">
        <title>Genome-scale phylogeny and comparative genomics of the fungal order Sordariales.</title>
        <authorList>
            <person name="Hensen N."/>
            <person name="Bonometti L."/>
            <person name="Westerberg I."/>
            <person name="Brannstrom I.O."/>
            <person name="Guillou S."/>
            <person name="Cros-Aarteil S."/>
            <person name="Calhoun S."/>
            <person name="Haridas S."/>
            <person name="Kuo A."/>
            <person name="Mondo S."/>
            <person name="Pangilinan J."/>
            <person name="Riley R."/>
            <person name="LaButti K."/>
            <person name="Andreopoulos B."/>
            <person name="Lipzen A."/>
            <person name="Chen C."/>
            <person name="Yan M."/>
            <person name="Daum C."/>
            <person name="Ng V."/>
            <person name="Clum A."/>
            <person name="Steindorff A."/>
            <person name="Ohm R.A."/>
            <person name="Martin F."/>
            <person name="Silar P."/>
            <person name="Natvig D.O."/>
            <person name="Lalanne C."/>
            <person name="Gautier V."/>
            <person name="Ament-Velasquez S.L."/>
            <person name="Kruys A."/>
            <person name="Hutchinson M.I."/>
            <person name="Powell A.J."/>
            <person name="Barry K."/>
            <person name="Miller A.N."/>
            <person name="Grigoriev I.V."/>
            <person name="Debuchy R."/>
            <person name="Gladieux P."/>
            <person name="Hiltunen Thoren M."/>
            <person name="Johannesson H."/>
        </authorList>
    </citation>
    <scope>NUCLEOTIDE SEQUENCE</scope>
    <source>
        <strain evidence="2">CBS 508.74</strain>
    </source>
</reference>
<dbReference type="EMBL" id="MU853343">
    <property type="protein sequence ID" value="KAK4112292.1"/>
    <property type="molecule type" value="Genomic_DNA"/>
</dbReference>
<protein>
    <submittedName>
        <fullName evidence="2">Uncharacterized protein</fullName>
    </submittedName>
</protein>
<keyword evidence="3" id="KW-1185">Reference proteome</keyword>
<comment type="caution">
    <text evidence="2">The sequence shown here is derived from an EMBL/GenBank/DDBJ whole genome shotgun (WGS) entry which is preliminary data.</text>
</comment>
<accession>A0AAN6TD98</accession>
<feature type="region of interest" description="Disordered" evidence="1">
    <location>
        <begin position="381"/>
        <end position="400"/>
    </location>
</feature>
<feature type="region of interest" description="Disordered" evidence="1">
    <location>
        <begin position="34"/>
        <end position="105"/>
    </location>
</feature>
<name>A0AAN6TD98_9PEZI</name>